<accession>A0ABR2HHP2</accession>
<evidence type="ECO:0000313" key="2">
    <source>
        <dbReference type="Proteomes" id="UP001470230"/>
    </source>
</evidence>
<sequence>MNVSSLNKREAMSGCQNVISVAIVRVFIEEQNHYQNEDRNEQDDQINNHRWQSFKKSKSRISGGFDKLAVALFCYIRFIARSKRLEELNRSLSYHNNVRNDRNDQKSRYQNDDCVKVHVANVGLLMRQVFVDFIDVDKKLVKKSD</sequence>
<gene>
    <name evidence="1" type="ORF">M9Y10_018773</name>
</gene>
<protein>
    <submittedName>
        <fullName evidence="1">Uncharacterized protein</fullName>
    </submittedName>
</protein>
<keyword evidence="2" id="KW-1185">Reference proteome</keyword>
<comment type="caution">
    <text evidence="1">The sequence shown here is derived from an EMBL/GenBank/DDBJ whole genome shotgun (WGS) entry which is preliminary data.</text>
</comment>
<evidence type="ECO:0000313" key="1">
    <source>
        <dbReference type="EMBL" id="KAK8847744.1"/>
    </source>
</evidence>
<organism evidence="1 2">
    <name type="scientific">Tritrichomonas musculus</name>
    <dbReference type="NCBI Taxonomy" id="1915356"/>
    <lineage>
        <taxon>Eukaryota</taxon>
        <taxon>Metamonada</taxon>
        <taxon>Parabasalia</taxon>
        <taxon>Tritrichomonadida</taxon>
        <taxon>Tritrichomonadidae</taxon>
        <taxon>Tritrichomonas</taxon>
    </lineage>
</organism>
<dbReference type="Proteomes" id="UP001470230">
    <property type="component" value="Unassembled WGS sequence"/>
</dbReference>
<name>A0ABR2HHP2_9EUKA</name>
<proteinExistence type="predicted"/>
<reference evidence="1 2" key="1">
    <citation type="submission" date="2024-04" db="EMBL/GenBank/DDBJ databases">
        <title>Tritrichomonas musculus Genome.</title>
        <authorList>
            <person name="Alves-Ferreira E."/>
            <person name="Grigg M."/>
            <person name="Lorenzi H."/>
            <person name="Galac M."/>
        </authorList>
    </citation>
    <scope>NUCLEOTIDE SEQUENCE [LARGE SCALE GENOMIC DNA]</scope>
    <source>
        <strain evidence="1 2">EAF2021</strain>
    </source>
</reference>
<dbReference type="EMBL" id="JAPFFF010000027">
    <property type="protein sequence ID" value="KAK8847744.1"/>
    <property type="molecule type" value="Genomic_DNA"/>
</dbReference>